<organism evidence="2 3">
    <name type="scientific">Peribacillus simplex</name>
    <dbReference type="NCBI Taxonomy" id="1478"/>
    <lineage>
        <taxon>Bacteria</taxon>
        <taxon>Bacillati</taxon>
        <taxon>Bacillota</taxon>
        <taxon>Bacilli</taxon>
        <taxon>Bacillales</taxon>
        <taxon>Bacillaceae</taxon>
        <taxon>Peribacillus</taxon>
    </lineage>
</organism>
<keyword evidence="1" id="KW-0812">Transmembrane</keyword>
<evidence type="ECO:0000313" key="3">
    <source>
        <dbReference type="Proteomes" id="UP001234602"/>
    </source>
</evidence>
<dbReference type="SUPFAM" id="SSF54427">
    <property type="entry name" value="NTF2-like"/>
    <property type="match status" value="1"/>
</dbReference>
<comment type="caution">
    <text evidence="2">The sequence shown here is derived from an EMBL/GenBank/DDBJ whole genome shotgun (WGS) entry which is preliminary data.</text>
</comment>
<keyword evidence="1" id="KW-1133">Transmembrane helix</keyword>
<dbReference type="InterPro" id="IPR032710">
    <property type="entry name" value="NTF2-like_dom_sf"/>
</dbReference>
<accession>A0AAW7I9E1</accession>
<feature type="transmembrane region" description="Helical" evidence="1">
    <location>
        <begin position="7"/>
        <end position="29"/>
    </location>
</feature>
<dbReference type="RefSeq" id="WP_289320010.1">
    <property type="nucleotide sequence ID" value="NZ_JAUCEY010000008.1"/>
</dbReference>
<dbReference type="AlphaFoldDB" id="A0AAW7I9E1"/>
<evidence type="ECO:0000256" key="1">
    <source>
        <dbReference type="SAM" id="Phobius"/>
    </source>
</evidence>
<keyword evidence="1" id="KW-0472">Membrane</keyword>
<protein>
    <submittedName>
        <fullName evidence="2">Uncharacterized protein</fullName>
    </submittedName>
</protein>
<reference evidence="2" key="1">
    <citation type="submission" date="2023-06" db="EMBL/GenBank/DDBJ databases">
        <title>Comparative genomics of Bacillaceae isolates and their secondary metabolite potential.</title>
        <authorList>
            <person name="Song L."/>
            <person name="Nielsen L.J."/>
            <person name="Mohite O."/>
            <person name="Xu X."/>
            <person name="Weber T."/>
            <person name="Kovacs A.T."/>
        </authorList>
    </citation>
    <scope>NUCLEOTIDE SEQUENCE</scope>
    <source>
        <strain evidence="2">D8_B_37</strain>
    </source>
</reference>
<gene>
    <name evidence="2" type="ORF">QUF89_11085</name>
</gene>
<evidence type="ECO:0000313" key="2">
    <source>
        <dbReference type="EMBL" id="MDM5452725.1"/>
    </source>
</evidence>
<proteinExistence type="predicted"/>
<dbReference type="EMBL" id="JAUCEY010000008">
    <property type="protein sequence ID" value="MDM5452725.1"/>
    <property type="molecule type" value="Genomic_DNA"/>
</dbReference>
<name>A0AAW7I9E1_9BACI</name>
<dbReference type="Proteomes" id="UP001234602">
    <property type="component" value="Unassembled WGS sequence"/>
</dbReference>
<sequence>MRRQNKIPLGTLAIILLALAAGAWIIFLWPSGSKSVVEDFYEYESEAEFGKSWDLLSSEMKLRFPNRAAYVQNRSHVFLQHMDVETFQYDVGRVKKVKNWSLDKDGRVHKTAFKIPVTQVFNSRFGVFTLEQDCYVVKEKGEWRLLWNYQFE</sequence>